<dbReference type="AlphaFoldDB" id="A0A7W5DYH8"/>
<name>A0A7W5DYH8_9BACT</name>
<dbReference type="Proteomes" id="UP000536179">
    <property type="component" value="Unassembled WGS sequence"/>
</dbReference>
<sequence length="50" mass="5665">MMAIIIIEKPLHTSTLSGLVDPVLHAGFVRKTIHSFGLDDRTPDLEQFFR</sequence>
<reference evidence="1 2" key="1">
    <citation type="submission" date="2020-08" db="EMBL/GenBank/DDBJ databases">
        <title>Genomic Encyclopedia of Type Strains, Phase III (KMG-III): the genomes of soil and plant-associated and newly described type strains.</title>
        <authorList>
            <person name="Whitman W."/>
        </authorList>
    </citation>
    <scope>NUCLEOTIDE SEQUENCE [LARGE SCALE GENOMIC DNA]</scope>
    <source>
        <strain evidence="1 2">CECT 8075</strain>
    </source>
</reference>
<evidence type="ECO:0000313" key="2">
    <source>
        <dbReference type="Proteomes" id="UP000536179"/>
    </source>
</evidence>
<dbReference type="EMBL" id="JACHXU010000005">
    <property type="protein sequence ID" value="MBB3205952.1"/>
    <property type="molecule type" value="Genomic_DNA"/>
</dbReference>
<keyword evidence="2" id="KW-1185">Reference proteome</keyword>
<organism evidence="1 2">
    <name type="scientific">Aporhodopirellula rubra</name>
    <dbReference type="NCBI Taxonomy" id="980271"/>
    <lineage>
        <taxon>Bacteria</taxon>
        <taxon>Pseudomonadati</taxon>
        <taxon>Planctomycetota</taxon>
        <taxon>Planctomycetia</taxon>
        <taxon>Pirellulales</taxon>
        <taxon>Pirellulaceae</taxon>
        <taxon>Aporhodopirellula</taxon>
    </lineage>
</organism>
<comment type="caution">
    <text evidence="1">The sequence shown here is derived from an EMBL/GenBank/DDBJ whole genome shotgun (WGS) entry which is preliminary data.</text>
</comment>
<evidence type="ECO:0000313" key="1">
    <source>
        <dbReference type="EMBL" id="MBB3205952.1"/>
    </source>
</evidence>
<proteinExistence type="predicted"/>
<gene>
    <name evidence="1" type="ORF">FHS27_001760</name>
</gene>
<accession>A0A7W5DYH8</accession>
<protein>
    <submittedName>
        <fullName evidence="1">Uncharacterized protein</fullName>
    </submittedName>
</protein>